<proteinExistence type="inferred from homology"/>
<comment type="caution">
    <text evidence="10">The sequence shown here is derived from an EMBL/GenBank/DDBJ whole genome shotgun (WGS) entry which is preliminary data.</text>
</comment>
<dbReference type="PANTHER" id="PTHR21713">
    <property type="entry name" value="NASCENT POLYPEPTIDE ASSOCIATED COMPLEX ALPHA SUBUNIT-RELATED"/>
    <property type="match status" value="1"/>
</dbReference>
<dbReference type="GO" id="GO:0015031">
    <property type="term" value="P:protein transport"/>
    <property type="evidence" value="ECO:0007669"/>
    <property type="project" value="UniProtKB-KW"/>
</dbReference>
<dbReference type="CDD" id="cd22054">
    <property type="entry name" value="NAC_NACA"/>
    <property type="match status" value="1"/>
</dbReference>
<evidence type="ECO:0000313" key="11">
    <source>
        <dbReference type="Proteomes" id="UP001165120"/>
    </source>
</evidence>
<dbReference type="AlphaFoldDB" id="A0A9W6WFU7"/>
<dbReference type="SUPFAM" id="SSF46934">
    <property type="entry name" value="UBA-like"/>
    <property type="match status" value="1"/>
</dbReference>
<keyword evidence="4" id="KW-0813">Transport</keyword>
<dbReference type="InterPro" id="IPR009060">
    <property type="entry name" value="UBA-like_sf"/>
</dbReference>
<evidence type="ECO:0000256" key="8">
    <source>
        <dbReference type="SAM" id="MobiDB-lite"/>
    </source>
</evidence>
<dbReference type="EMBL" id="BSXN01000427">
    <property type="protein sequence ID" value="GME68505.1"/>
    <property type="molecule type" value="Genomic_DNA"/>
</dbReference>
<dbReference type="FunFam" id="2.20.70.30:FF:000002">
    <property type="entry name" value="Nascent polypeptide-associated complex (NAC), alpha subunit"/>
    <property type="match status" value="1"/>
</dbReference>
<comment type="similarity">
    <text evidence="2">Belongs to the NAC-alpha family.</text>
</comment>
<dbReference type="CDD" id="cd14358">
    <property type="entry name" value="UBA_NAC_euk"/>
    <property type="match status" value="1"/>
</dbReference>
<name>A0A9W6WFU7_CANBO</name>
<evidence type="ECO:0000256" key="6">
    <source>
        <dbReference type="ARBA" id="ARBA00025035"/>
    </source>
</evidence>
<organism evidence="10 11">
    <name type="scientific">Candida boidinii</name>
    <name type="common">Yeast</name>
    <dbReference type="NCBI Taxonomy" id="5477"/>
    <lineage>
        <taxon>Eukaryota</taxon>
        <taxon>Fungi</taxon>
        <taxon>Dikarya</taxon>
        <taxon>Ascomycota</taxon>
        <taxon>Saccharomycotina</taxon>
        <taxon>Pichiomycetes</taxon>
        <taxon>Pichiales</taxon>
        <taxon>Pichiaceae</taxon>
        <taxon>Ogataea</taxon>
        <taxon>Ogataea/Candida clade</taxon>
    </lineage>
</organism>
<evidence type="ECO:0000256" key="3">
    <source>
        <dbReference type="ARBA" id="ARBA00014437"/>
    </source>
</evidence>
<evidence type="ECO:0000256" key="2">
    <source>
        <dbReference type="ARBA" id="ARBA00009882"/>
    </source>
</evidence>
<evidence type="ECO:0000256" key="5">
    <source>
        <dbReference type="ARBA" id="ARBA00022927"/>
    </source>
</evidence>
<dbReference type="Pfam" id="PF19026">
    <property type="entry name" value="UBA_HYPK"/>
    <property type="match status" value="1"/>
</dbReference>
<comment type="subcellular location">
    <subcellularLocation>
        <location evidence="1">Cytoplasm</location>
    </subcellularLocation>
</comment>
<evidence type="ECO:0000256" key="7">
    <source>
        <dbReference type="ARBA" id="ARBA00030300"/>
    </source>
</evidence>
<keyword evidence="11" id="KW-1185">Reference proteome</keyword>
<evidence type="ECO:0000256" key="4">
    <source>
        <dbReference type="ARBA" id="ARBA00022448"/>
    </source>
</evidence>
<comment type="function">
    <text evidence="6">Component of the nascent polypeptide-associated complex (NAC), a dynamic component of the ribosomal exit tunnel, protecting the emerging polypeptides from interaction with other cytoplasmic proteins to ensure appropriate nascent protein targeting. The NAC complex also promotes mitochondrial protein import by enhancing productive ribosome interactions with the outer mitochondrial membrane and blocks the inappropriate interaction of ribosomes translating non-secretory nascent polypeptides with translocation sites in the membrane of the endoplasmic reticulum. EGD2 may also be involved in transcription regulation.</text>
</comment>
<accession>A0A9W6WFU7</accession>
<dbReference type="PIRSF" id="PIRSF015901">
    <property type="entry name" value="NAC_alpha"/>
    <property type="match status" value="1"/>
</dbReference>
<feature type="region of interest" description="Disordered" evidence="8">
    <location>
        <begin position="127"/>
        <end position="146"/>
    </location>
</feature>
<evidence type="ECO:0000313" key="10">
    <source>
        <dbReference type="EMBL" id="GME68505.1"/>
    </source>
</evidence>
<reference evidence="10" key="1">
    <citation type="submission" date="2023-04" db="EMBL/GenBank/DDBJ databases">
        <title>Candida boidinii NBRC 10035.</title>
        <authorList>
            <person name="Ichikawa N."/>
            <person name="Sato H."/>
            <person name="Tonouchi N."/>
        </authorList>
    </citation>
    <scope>NUCLEOTIDE SEQUENCE</scope>
    <source>
        <strain evidence="10">NBRC 10035</strain>
    </source>
</reference>
<evidence type="ECO:0000259" key="9">
    <source>
        <dbReference type="PROSITE" id="PS51151"/>
    </source>
</evidence>
<dbReference type="FunFam" id="1.10.8.10:FF:000006">
    <property type="entry name" value="Putative nascent polypeptide-associated complex subunit alpha"/>
    <property type="match status" value="1"/>
</dbReference>
<gene>
    <name evidence="10" type="ORF">Cboi02_000169700</name>
</gene>
<feature type="domain" description="NAC-A/B" evidence="9">
    <location>
        <begin position="26"/>
        <end position="90"/>
    </location>
</feature>
<dbReference type="OrthoDB" id="3169036at2759"/>
<dbReference type="GO" id="GO:0005854">
    <property type="term" value="C:nascent polypeptide-associated complex"/>
    <property type="evidence" value="ECO:0007669"/>
    <property type="project" value="InterPro"/>
</dbReference>
<dbReference type="Proteomes" id="UP001165120">
    <property type="component" value="Unassembled WGS sequence"/>
</dbReference>
<evidence type="ECO:0000256" key="1">
    <source>
        <dbReference type="ARBA" id="ARBA00004496"/>
    </source>
</evidence>
<dbReference type="SMART" id="SM01407">
    <property type="entry name" value="NAC"/>
    <property type="match status" value="1"/>
</dbReference>
<dbReference type="Gene3D" id="1.10.8.10">
    <property type="entry name" value="DNA helicase RuvA subunit, C-terminal domain"/>
    <property type="match status" value="1"/>
</dbReference>
<dbReference type="InterPro" id="IPR038187">
    <property type="entry name" value="NAC_A/B_dom_sf"/>
</dbReference>
<sequence>MSVEEQKITEIEETQIPEGAEVSLISKNEKKARKLLLKLDLKKIPGITRVTFKRKGNIIVAIEQPEVYRSPAGSYIVFGEAKVEDFSKRYAEAAAAQAAAQESAASTGEISKDPASITADLEAAAAQGGVQKADDDDEEVDETGVNADDIDLVMQQTNVSRAKAVKALKEHDGDMVNAIMSFTS</sequence>
<dbReference type="Gene3D" id="2.20.70.30">
    <property type="entry name" value="Nascent polypeptide-associated complex domain"/>
    <property type="match status" value="1"/>
</dbReference>
<dbReference type="Pfam" id="PF01849">
    <property type="entry name" value="NAC"/>
    <property type="match status" value="1"/>
</dbReference>
<dbReference type="InterPro" id="IPR002715">
    <property type="entry name" value="Nas_poly-pep-assoc_cplx_dom"/>
</dbReference>
<keyword evidence="5" id="KW-0653">Protein transport</keyword>
<dbReference type="InterPro" id="IPR044034">
    <property type="entry name" value="NAC-like_UBA"/>
</dbReference>
<protein>
    <recommendedName>
        <fullName evidence="3">Nascent polypeptide-associated complex subunit alpha</fullName>
    </recommendedName>
    <alternativeName>
        <fullName evidence="7">Alpha-NAC</fullName>
    </alternativeName>
</protein>
<dbReference type="PROSITE" id="PS51151">
    <property type="entry name" value="NAC_AB"/>
    <property type="match status" value="1"/>
</dbReference>
<dbReference type="InterPro" id="IPR016641">
    <property type="entry name" value="EGD2/NACA0like"/>
</dbReference>